<organism evidence="1 2">
    <name type="scientific">Limosa lapponica baueri</name>
    <dbReference type="NCBI Taxonomy" id="1758121"/>
    <lineage>
        <taxon>Eukaryota</taxon>
        <taxon>Metazoa</taxon>
        <taxon>Chordata</taxon>
        <taxon>Craniata</taxon>
        <taxon>Vertebrata</taxon>
        <taxon>Euteleostomi</taxon>
        <taxon>Archelosauria</taxon>
        <taxon>Archosauria</taxon>
        <taxon>Dinosauria</taxon>
        <taxon>Saurischia</taxon>
        <taxon>Theropoda</taxon>
        <taxon>Coelurosauria</taxon>
        <taxon>Aves</taxon>
        <taxon>Neognathae</taxon>
        <taxon>Neoaves</taxon>
        <taxon>Charadriiformes</taxon>
        <taxon>Scolopacidae</taxon>
        <taxon>Limosa</taxon>
    </lineage>
</organism>
<sequence>MIQGQEGLSYEDRLRVGVVQPGEEKALGRPYTGLSVHKGGYRRDGEGFLIREWSARTRGNDFELKELAFGSWIYQQSKHEIGKPLSCGYLYMHRNGYSPFRYQKATTRSYQSLLFSRLSNPNSLSLSSQQRGSSSLSIFMTLLKPLLQVHVLIMLEAPELYAALKTFTTKLHNYYYLEHQIKVAKIHAILQRFTGAITDHQTRYVIRLFRGINNVKSDLAIVM</sequence>
<reference evidence="2" key="2">
    <citation type="submission" date="2017-12" db="EMBL/GenBank/DDBJ databases">
        <title>Genome sequence of the Bar-tailed Godwit (Limosa lapponica baueri).</title>
        <authorList>
            <person name="Lima N.C.B."/>
            <person name="Parody-Merino A.M."/>
            <person name="Battley P.F."/>
            <person name="Fidler A.E."/>
            <person name="Prosdocimi F."/>
        </authorList>
    </citation>
    <scope>NUCLEOTIDE SEQUENCE [LARGE SCALE GENOMIC DNA]</scope>
</reference>
<accession>A0A2I0U515</accession>
<dbReference type="EMBL" id="KZ506153">
    <property type="protein sequence ID" value="PKU41170.1"/>
    <property type="molecule type" value="Genomic_DNA"/>
</dbReference>
<dbReference type="AlphaFoldDB" id="A0A2I0U515"/>
<proteinExistence type="predicted"/>
<dbReference type="Proteomes" id="UP000233556">
    <property type="component" value="Unassembled WGS sequence"/>
</dbReference>
<gene>
    <name evidence="1" type="ORF">llap_8522</name>
</gene>
<name>A0A2I0U515_LIMLA</name>
<evidence type="ECO:0000313" key="1">
    <source>
        <dbReference type="EMBL" id="PKU41170.1"/>
    </source>
</evidence>
<keyword evidence="2" id="KW-1185">Reference proteome</keyword>
<protein>
    <submittedName>
        <fullName evidence="1">Uncharacterized protein</fullName>
    </submittedName>
</protein>
<reference evidence="2" key="1">
    <citation type="submission" date="2017-11" db="EMBL/GenBank/DDBJ databases">
        <authorList>
            <person name="Lima N.C."/>
            <person name="Parody-Merino A.M."/>
            <person name="Battley P.F."/>
            <person name="Fidler A.E."/>
            <person name="Prosdocimi F."/>
        </authorList>
    </citation>
    <scope>NUCLEOTIDE SEQUENCE [LARGE SCALE GENOMIC DNA]</scope>
</reference>
<evidence type="ECO:0000313" key="2">
    <source>
        <dbReference type="Proteomes" id="UP000233556"/>
    </source>
</evidence>